<keyword evidence="2" id="KW-0540">Nuclease</keyword>
<proteinExistence type="predicted"/>
<keyword evidence="2" id="KW-0378">Hydrolase</keyword>
<accession>A0AAT9JIL2</accession>
<dbReference type="GO" id="GO:0004519">
    <property type="term" value="F:endonuclease activity"/>
    <property type="evidence" value="ECO:0007669"/>
    <property type="project" value="UniProtKB-KW"/>
</dbReference>
<evidence type="ECO:0000256" key="1">
    <source>
        <dbReference type="SAM" id="MobiDB-lite"/>
    </source>
</evidence>
<gene>
    <name evidence="2" type="ORF">ThalV2_gp28</name>
</gene>
<evidence type="ECO:0000313" key="2">
    <source>
        <dbReference type="EMBL" id="DBA54696.1"/>
    </source>
</evidence>
<protein>
    <submittedName>
        <fullName evidence="2">Rolling-circle replication initiation endonuclease Rep</fullName>
    </submittedName>
</protein>
<reference evidence="2" key="1">
    <citation type="journal article" date="2024" name="ISME J.">
        <title>Pleomorphic viruses establish stable relationship with marine hyperthermophilic archaea.</title>
        <authorList>
            <person name="Baquero D.P."/>
            <person name="Bignon E.A."/>
            <person name="Krupovic M."/>
        </authorList>
    </citation>
    <scope>NUCLEOTIDE SEQUENCE</scope>
</reference>
<sequence>MKRVVVAVSPFAEPHEFLGVDGEVYSVVPNAVLILPELNARVLEKHKLARIVGEYKEPEEDPFERWQRESIDPLDFLEDPSDDPIKAWAEAELQKEYSKPSPDLNRIVELRMIAKGLNPVAILSNDTTRPSPATPTQSHQGSPTGLSRPFSNTVQAQNFEDFIEEDEFKYEGQKLRRALETFGLRCITTLQAVRISGLNQIDLSGYAILDYGYTRVELHEEFARLLHDLGYNLEKDFALTLLFEEYRCEKHGYVYKPVIDWEKKFFNEDGDRKKSFKLIAGRLHPLKKYSDSKRYSALKLEQIRAINDVASQEAVSYRVFDGFLKKVRQRDLALLWMVFTIPDKLSKDFASYTLAHPGKVEDLMRKAVRSTLKRFLRKYLKKHENVPLYGDFKMGGLMNIHIWSSSEPTKPHFHVHVMLWNIVIHEGEIIRFSPYFPKEWLAELRKLWASELRKRVKKSDIYVWTDPFRWEEDFDSFNIYTSYTWLDKDESGELEEAGRIAHHLRYNSRKAVVDLNEFFYSGVRADELTDKEKEWVKFLLEYSNRTSNFGFMNNWRKVFGIRRDVVEEFLERLQKEHYEYCPICKAKLEYVRLTTIDEVVRRRRLLVLWYFDRRMNIEVWRGL</sequence>
<organism evidence="2">
    <name type="scientific">Pleomorphic virus ThalV2</name>
    <dbReference type="NCBI Taxonomy" id="3115753"/>
    <lineage>
        <taxon>Viruses</taxon>
        <taxon>Monodnaviria</taxon>
        <taxon>Trapavirae</taxon>
        <taxon>Saleviricota</taxon>
        <taxon>Huolimaviricetes</taxon>
        <taxon>Haloruvirales</taxon>
        <taxon>Pleolipoviridae</taxon>
    </lineage>
</organism>
<keyword evidence="2" id="KW-0255">Endonuclease</keyword>
<dbReference type="EMBL" id="BK065158">
    <property type="protein sequence ID" value="DBA54696.1"/>
    <property type="molecule type" value="Genomic_DNA"/>
</dbReference>
<name>A0AAT9JIL2_9VIRU</name>
<feature type="region of interest" description="Disordered" evidence="1">
    <location>
        <begin position="124"/>
        <end position="150"/>
    </location>
</feature>